<comment type="function">
    <text evidence="10">Catalyzes the last two steps in the biosynthesis of 5-methylaminomethyl-2-thiouridine (mnm(5)s(2)U) at the wobble position (U34) in tRNA. Catalyzes the FAD-dependent demodification of cmnm(5)s(2)U34 to nm(5)s(2)U34, followed by the transfer of a methyl group from S-adenosyl-L-methionine to nm(5)s(2)U34, to form mnm(5)s(2)U34.</text>
</comment>
<keyword evidence="15" id="KW-1185">Reference proteome</keyword>
<dbReference type="Gene3D" id="3.50.50.60">
    <property type="entry name" value="FAD/NAD(P)-binding domain"/>
    <property type="match status" value="1"/>
</dbReference>
<evidence type="ECO:0000256" key="2">
    <source>
        <dbReference type="ARBA" id="ARBA00022603"/>
    </source>
</evidence>
<comment type="similarity">
    <text evidence="10">In the C-terminal section; belongs to the DAO family.</text>
</comment>
<dbReference type="InterPro" id="IPR008471">
    <property type="entry name" value="MnmC-like_methylTransf"/>
</dbReference>
<feature type="region of interest" description="Disordered" evidence="11">
    <location>
        <begin position="234"/>
        <end position="262"/>
    </location>
</feature>
<dbReference type="GO" id="GO:0004808">
    <property type="term" value="F:tRNA (5-methylaminomethyl-2-thiouridylate)(34)-methyltransferase activity"/>
    <property type="evidence" value="ECO:0007669"/>
    <property type="project" value="UniProtKB-EC"/>
</dbReference>
<comment type="caution">
    <text evidence="14">The sequence shown here is derived from an EMBL/GenBank/DDBJ whole genome shotgun (WGS) entry which is preliminary data.</text>
</comment>
<dbReference type="InterPro" id="IPR006076">
    <property type="entry name" value="FAD-dep_OxRdtase"/>
</dbReference>
<sequence length="712" mass="74733">MAEPLDWLDDGTPYSPRFGDRYHSEQGGLAQAREVFLHGCGLPAAWAHQPQWRILETGFGFGLNFLTTWAAWRADPQRPQLLHFVSLEAWPVAADDLLRATRVHPALAPLTQELHRHYWGLLPGIHRIALDGGQVLLTLCIGDAQTLLRQQDWTVDSVYLDGFSPQRNPEVWSLHTLKAVARCCRRGTRLATWTVARAVRDDLAQCGFTVAKVPGVPPKRDNLHATFDPRWEPRQAQAASAAHTASAAPGATPAPGASATPGTGTPARCIVIGAGLAGAAVAASLARRGWQVQVLDQGDAPAAGASGLPAGVFAPHVSVDDSVVSRLSRSGVRATLQAAAQYLQEGTDWQPSGVLQHHVDGKRGLPTDWDAGPGADWSHAAPDVVRAALGIAPGVGATWHRRGGWIRPARLVQALLAQPGVQFHGGQAVARLVRVANSSADLWQALDAQGRVLASAPLVVVATGFGSPQLLAQTDPALARWPLGIVRGQVTGARQADLPWPGPAFPVNGHGNAVPAFVWPDPAPAQTGAAPATAAADMSWIAGSTFERGPASVWPPAAPEQAAAHHHNLGKLQALLPGSALPWTTLPTPTPAQPPAQPPAQEPAPHAAPADAAPLPPSLRHWAGIRCASPDRLPLVGPVDAQALPGLWVSTAMGARGLTLALLCGELLAARLHGEPLPLDSKLAQALDTARMDKPARGDTAAPAKNRGQIGL</sequence>
<accession>A0A4R2N5G5</accession>
<evidence type="ECO:0000256" key="7">
    <source>
        <dbReference type="ARBA" id="ARBA00022827"/>
    </source>
</evidence>
<evidence type="ECO:0000256" key="9">
    <source>
        <dbReference type="ARBA" id="ARBA00023268"/>
    </source>
</evidence>
<feature type="region of interest" description="FAD-dependent cmnm(5)s(2)U34 oxidoreductase" evidence="10">
    <location>
        <begin position="272"/>
        <end position="712"/>
    </location>
</feature>
<dbReference type="GO" id="GO:0005737">
    <property type="term" value="C:cytoplasm"/>
    <property type="evidence" value="ECO:0007669"/>
    <property type="project" value="UniProtKB-SubCell"/>
</dbReference>
<name>A0A4R2N5G5_9BURK</name>
<feature type="compositionally biased region" description="Pro residues" evidence="11">
    <location>
        <begin position="588"/>
        <end position="602"/>
    </location>
</feature>
<keyword evidence="2 10" id="KW-0489">Methyltransferase</keyword>
<dbReference type="Proteomes" id="UP000295182">
    <property type="component" value="Unassembled WGS sequence"/>
</dbReference>
<dbReference type="PANTHER" id="PTHR13847:SF283">
    <property type="entry name" value="TRNA 5-METHYLAMINOMETHYL-2-THIOURIDINE BIOSYNTHESIS BIFUNCTIONAL PROTEIN MNMC"/>
    <property type="match status" value="1"/>
</dbReference>
<dbReference type="GO" id="GO:0050660">
    <property type="term" value="F:flavin adenine dinucleotide binding"/>
    <property type="evidence" value="ECO:0007669"/>
    <property type="project" value="UniProtKB-UniRule"/>
</dbReference>
<protein>
    <recommendedName>
        <fullName evidence="10">tRNA 5-methylaminomethyl-2-thiouridine biosynthesis bifunctional protein MnmC</fullName>
        <shortName evidence="10">tRNA mnm(5)s(2)U biosynthesis bifunctional protein</shortName>
    </recommendedName>
    <domain>
        <recommendedName>
            <fullName evidence="10">tRNA (mnm(5)s(2)U34)-methyltransferase</fullName>
            <ecNumber evidence="10">2.1.1.61</ecNumber>
        </recommendedName>
    </domain>
    <domain>
        <recommendedName>
            <fullName evidence="10">FAD-dependent cmnm(5)s(2)U34 oxidoreductase</fullName>
            <ecNumber evidence="10">1.5.-.-</ecNumber>
        </recommendedName>
    </domain>
</protein>
<feature type="compositionally biased region" description="Low complexity" evidence="11">
    <location>
        <begin position="238"/>
        <end position="262"/>
    </location>
</feature>
<dbReference type="Pfam" id="PF05430">
    <property type="entry name" value="Methyltransf_30"/>
    <property type="match status" value="1"/>
</dbReference>
<dbReference type="SUPFAM" id="SSF51971">
    <property type="entry name" value="Nucleotide-binding domain"/>
    <property type="match status" value="1"/>
</dbReference>
<comment type="cofactor">
    <cofactor evidence="10">
        <name>FAD</name>
        <dbReference type="ChEBI" id="CHEBI:57692"/>
    </cofactor>
</comment>
<comment type="subcellular location">
    <subcellularLocation>
        <location evidence="10">Cytoplasm</location>
    </subcellularLocation>
</comment>
<feature type="region of interest" description="Disordered" evidence="11">
    <location>
        <begin position="580"/>
        <end position="615"/>
    </location>
</feature>
<dbReference type="AlphaFoldDB" id="A0A4R2N5G5"/>
<keyword evidence="1 10" id="KW-0963">Cytoplasm</keyword>
<dbReference type="OrthoDB" id="9786494at2"/>
<proteinExistence type="inferred from homology"/>
<evidence type="ECO:0000256" key="1">
    <source>
        <dbReference type="ARBA" id="ARBA00022490"/>
    </source>
</evidence>
<dbReference type="InterPro" id="IPR047785">
    <property type="entry name" value="tRNA_MNMC2"/>
</dbReference>
<evidence type="ECO:0000256" key="3">
    <source>
        <dbReference type="ARBA" id="ARBA00022630"/>
    </source>
</evidence>
<evidence type="ECO:0000256" key="10">
    <source>
        <dbReference type="HAMAP-Rule" id="MF_01102"/>
    </source>
</evidence>
<keyword evidence="3 10" id="KW-0285">Flavoprotein</keyword>
<keyword evidence="4 10" id="KW-0808">Transferase</keyword>
<reference evidence="14 15" key="1">
    <citation type="submission" date="2019-03" db="EMBL/GenBank/DDBJ databases">
        <title>Genomic Encyclopedia of Type Strains, Phase IV (KMG-IV): sequencing the most valuable type-strain genomes for metagenomic binning, comparative biology and taxonomic classification.</title>
        <authorList>
            <person name="Goeker M."/>
        </authorList>
    </citation>
    <scope>NUCLEOTIDE SEQUENCE [LARGE SCALE GENOMIC DNA]</scope>
    <source>
        <strain evidence="14 15">DSM 1837</strain>
    </source>
</reference>
<evidence type="ECO:0000313" key="14">
    <source>
        <dbReference type="EMBL" id="TCP16028.1"/>
    </source>
</evidence>
<dbReference type="Pfam" id="PF01266">
    <property type="entry name" value="DAO"/>
    <property type="match status" value="1"/>
</dbReference>
<dbReference type="Gene3D" id="3.40.50.150">
    <property type="entry name" value="Vaccinia Virus protein VP39"/>
    <property type="match status" value="1"/>
</dbReference>
<evidence type="ECO:0000259" key="12">
    <source>
        <dbReference type="Pfam" id="PF01266"/>
    </source>
</evidence>
<keyword evidence="5 10" id="KW-0949">S-adenosyl-L-methionine</keyword>
<dbReference type="RefSeq" id="WP_119013495.1">
    <property type="nucleotide sequence ID" value="NZ_QXNC01000018.1"/>
</dbReference>
<dbReference type="GO" id="GO:0016645">
    <property type="term" value="F:oxidoreductase activity, acting on the CH-NH group of donors"/>
    <property type="evidence" value="ECO:0007669"/>
    <property type="project" value="InterPro"/>
</dbReference>
<evidence type="ECO:0000256" key="6">
    <source>
        <dbReference type="ARBA" id="ARBA00022694"/>
    </source>
</evidence>
<keyword evidence="6 10" id="KW-0819">tRNA processing</keyword>
<feature type="domain" description="FAD dependent oxidoreductase" evidence="12">
    <location>
        <begin position="269"/>
        <end position="671"/>
    </location>
</feature>
<dbReference type="EC" id="1.5.-.-" evidence="10"/>
<dbReference type="GO" id="GO:0002097">
    <property type="term" value="P:tRNA wobble base modification"/>
    <property type="evidence" value="ECO:0007669"/>
    <property type="project" value="UniProtKB-UniRule"/>
</dbReference>
<dbReference type="NCBIfam" id="NF033855">
    <property type="entry name" value="tRNA_MNMC2"/>
    <property type="match status" value="1"/>
</dbReference>
<keyword evidence="7 10" id="KW-0274">FAD</keyword>
<dbReference type="InterPro" id="IPR036188">
    <property type="entry name" value="FAD/NAD-bd_sf"/>
</dbReference>
<dbReference type="Gene3D" id="3.30.9.10">
    <property type="entry name" value="D-Amino Acid Oxidase, subunit A, domain 2"/>
    <property type="match status" value="1"/>
</dbReference>
<dbReference type="InterPro" id="IPR023032">
    <property type="entry name" value="tRNA_MAMT_biosynth_bifunc_MnmC"/>
</dbReference>
<dbReference type="EC" id="2.1.1.61" evidence="10"/>
<gene>
    <name evidence="10" type="primary">mnmC</name>
    <name evidence="14" type="ORF">EV674_12116</name>
</gene>
<keyword evidence="9 10" id="KW-0511">Multifunctional enzyme</keyword>
<feature type="compositionally biased region" description="Low complexity" evidence="11">
    <location>
        <begin position="603"/>
        <end position="613"/>
    </location>
</feature>
<comment type="catalytic activity">
    <reaction evidence="10">
        <text>5-aminomethyl-2-thiouridine(34) in tRNA + S-adenosyl-L-methionine = 5-methylaminomethyl-2-thiouridine(34) in tRNA + S-adenosyl-L-homocysteine + H(+)</text>
        <dbReference type="Rhea" id="RHEA:19569"/>
        <dbReference type="Rhea" id="RHEA-COMP:10195"/>
        <dbReference type="Rhea" id="RHEA-COMP:10197"/>
        <dbReference type="ChEBI" id="CHEBI:15378"/>
        <dbReference type="ChEBI" id="CHEBI:57856"/>
        <dbReference type="ChEBI" id="CHEBI:59789"/>
        <dbReference type="ChEBI" id="CHEBI:74454"/>
        <dbReference type="ChEBI" id="CHEBI:74455"/>
        <dbReference type="EC" id="2.1.1.61"/>
    </reaction>
</comment>
<dbReference type="HAMAP" id="MF_01102">
    <property type="entry name" value="MnmC"/>
    <property type="match status" value="1"/>
</dbReference>
<organism evidence="14 15">
    <name type="scientific">Simplicispira metamorpha</name>
    <dbReference type="NCBI Taxonomy" id="80881"/>
    <lineage>
        <taxon>Bacteria</taxon>
        <taxon>Pseudomonadati</taxon>
        <taxon>Pseudomonadota</taxon>
        <taxon>Betaproteobacteria</taxon>
        <taxon>Burkholderiales</taxon>
        <taxon>Comamonadaceae</taxon>
        <taxon>Simplicispira</taxon>
    </lineage>
</organism>
<dbReference type="InterPro" id="IPR029063">
    <property type="entry name" value="SAM-dependent_MTases_sf"/>
</dbReference>
<dbReference type="PANTHER" id="PTHR13847">
    <property type="entry name" value="SARCOSINE DEHYDROGENASE-RELATED"/>
    <property type="match status" value="1"/>
</dbReference>
<evidence type="ECO:0000313" key="15">
    <source>
        <dbReference type="Proteomes" id="UP000295182"/>
    </source>
</evidence>
<comment type="similarity">
    <text evidence="10">In the N-terminal section; belongs to the methyltransferase superfamily. tRNA (mnm(5)s(2)U34)-methyltransferase family.</text>
</comment>
<feature type="region of interest" description="Disordered" evidence="11">
    <location>
        <begin position="690"/>
        <end position="712"/>
    </location>
</feature>
<evidence type="ECO:0000256" key="4">
    <source>
        <dbReference type="ARBA" id="ARBA00022679"/>
    </source>
</evidence>
<dbReference type="EMBL" id="SLXH01000021">
    <property type="protein sequence ID" value="TCP16028.1"/>
    <property type="molecule type" value="Genomic_DNA"/>
</dbReference>
<evidence type="ECO:0000259" key="13">
    <source>
        <dbReference type="Pfam" id="PF05430"/>
    </source>
</evidence>
<evidence type="ECO:0000256" key="5">
    <source>
        <dbReference type="ARBA" id="ARBA00022691"/>
    </source>
</evidence>
<feature type="domain" description="MnmC-like methyltransferase" evidence="13">
    <location>
        <begin position="107"/>
        <end position="226"/>
    </location>
</feature>
<dbReference type="GO" id="GO:0032259">
    <property type="term" value="P:methylation"/>
    <property type="evidence" value="ECO:0007669"/>
    <property type="project" value="UniProtKB-KW"/>
</dbReference>
<keyword evidence="8 10" id="KW-0560">Oxidoreductase</keyword>
<feature type="region of interest" description="tRNA (mnm(5)s(2)U34)-methyltransferase" evidence="10">
    <location>
        <begin position="1"/>
        <end position="228"/>
    </location>
</feature>
<evidence type="ECO:0000256" key="11">
    <source>
        <dbReference type="SAM" id="MobiDB-lite"/>
    </source>
</evidence>
<evidence type="ECO:0000256" key="8">
    <source>
        <dbReference type="ARBA" id="ARBA00023002"/>
    </source>
</evidence>